<dbReference type="Gene3D" id="1.10.340.30">
    <property type="entry name" value="Hypothetical protein, domain 2"/>
    <property type="match status" value="1"/>
</dbReference>
<dbReference type="InterPro" id="IPR029119">
    <property type="entry name" value="MutY_C"/>
</dbReference>
<dbReference type="GO" id="GO:0006284">
    <property type="term" value="P:base-excision repair"/>
    <property type="evidence" value="ECO:0007669"/>
    <property type="project" value="UniProtKB-UniRule"/>
</dbReference>
<dbReference type="GO" id="GO:0046872">
    <property type="term" value="F:metal ion binding"/>
    <property type="evidence" value="ECO:0007669"/>
    <property type="project" value="UniProtKB-UniRule"/>
</dbReference>
<dbReference type="SMART" id="SM00478">
    <property type="entry name" value="ENDO3c"/>
    <property type="match status" value="1"/>
</dbReference>
<dbReference type="InterPro" id="IPR003651">
    <property type="entry name" value="Endonuclease3_FeS-loop_motif"/>
</dbReference>
<evidence type="ECO:0000256" key="8">
    <source>
        <dbReference type="ARBA" id="ARBA00022763"/>
    </source>
</evidence>
<dbReference type="GO" id="GO:0000701">
    <property type="term" value="F:purine-specific mismatch base pair DNA N-glycosylase activity"/>
    <property type="evidence" value="ECO:0007669"/>
    <property type="project" value="UniProtKB-EC"/>
</dbReference>
<dbReference type="SUPFAM" id="SSF55811">
    <property type="entry name" value="Nudix"/>
    <property type="match status" value="1"/>
</dbReference>
<evidence type="ECO:0000256" key="9">
    <source>
        <dbReference type="ARBA" id="ARBA00022801"/>
    </source>
</evidence>
<dbReference type="GO" id="GO:0035485">
    <property type="term" value="F:adenine/guanine mispair binding"/>
    <property type="evidence" value="ECO:0007669"/>
    <property type="project" value="TreeGrafter"/>
</dbReference>
<dbReference type="SUPFAM" id="SSF48150">
    <property type="entry name" value="DNA-glycosylase"/>
    <property type="match status" value="1"/>
</dbReference>
<dbReference type="PANTHER" id="PTHR42944:SF1">
    <property type="entry name" value="ADENINE DNA GLYCOSYLASE"/>
    <property type="match status" value="1"/>
</dbReference>
<keyword evidence="9" id="KW-0378">Hydrolase</keyword>
<dbReference type="EMBL" id="WMBQ01000002">
    <property type="protein sequence ID" value="MTD95305.1"/>
    <property type="molecule type" value="Genomic_DNA"/>
</dbReference>
<name>A0A6I3KHX4_9HYPH</name>
<dbReference type="GO" id="GO:0051539">
    <property type="term" value="F:4 iron, 4 sulfur cluster binding"/>
    <property type="evidence" value="ECO:0007669"/>
    <property type="project" value="UniProtKB-UniRule"/>
</dbReference>
<dbReference type="InterPro" id="IPR023170">
    <property type="entry name" value="HhH_base_excis_C"/>
</dbReference>
<comment type="function">
    <text evidence="2">Adenine glycosylase active on G-A mispairs. MutY also corrects error-prone DNA synthesis past GO lesions which are due to the oxidatively damaged form of guanine: 7,8-dihydro-8-oxoguanine (8-oxo-dGTP).</text>
</comment>
<keyword evidence="11" id="KW-0411">Iron-sulfur</keyword>
<dbReference type="EC" id="3.2.2.31" evidence="4 14"/>
<keyword evidence="6" id="KW-0004">4Fe-4S</keyword>
<evidence type="ECO:0000256" key="10">
    <source>
        <dbReference type="ARBA" id="ARBA00023004"/>
    </source>
</evidence>
<comment type="similarity">
    <text evidence="3 14">Belongs to the Nth/MutY family.</text>
</comment>
<evidence type="ECO:0000256" key="11">
    <source>
        <dbReference type="ARBA" id="ARBA00023014"/>
    </source>
</evidence>
<dbReference type="Proteomes" id="UP000440694">
    <property type="component" value="Unassembled WGS sequence"/>
</dbReference>
<comment type="cofactor">
    <cofactor evidence="14">
        <name>[4Fe-4S] cluster</name>
        <dbReference type="ChEBI" id="CHEBI:49883"/>
    </cofactor>
    <text evidence="14">Binds 1 [4Fe-4S] cluster.</text>
</comment>
<keyword evidence="13 14" id="KW-0326">Glycosidase</keyword>
<evidence type="ECO:0000256" key="3">
    <source>
        <dbReference type="ARBA" id="ARBA00008343"/>
    </source>
</evidence>
<dbReference type="CDD" id="cd03431">
    <property type="entry name" value="NUDIX_DNA_Glycosylase_C-MutY"/>
    <property type="match status" value="1"/>
</dbReference>
<dbReference type="CDD" id="cd00056">
    <property type="entry name" value="ENDO3c"/>
    <property type="match status" value="1"/>
</dbReference>
<accession>A0A6I3KHX4</accession>
<keyword evidence="12" id="KW-0234">DNA repair</keyword>
<evidence type="ECO:0000256" key="13">
    <source>
        <dbReference type="ARBA" id="ARBA00023295"/>
    </source>
</evidence>
<comment type="catalytic activity">
    <reaction evidence="1 14">
        <text>Hydrolyzes free adenine bases from 7,8-dihydro-8-oxoguanine:adenine mismatched double-stranded DNA, leaving an apurinic site.</text>
        <dbReference type="EC" id="3.2.2.31"/>
    </reaction>
</comment>
<dbReference type="InterPro" id="IPR000445">
    <property type="entry name" value="HhH_motif"/>
</dbReference>
<dbReference type="NCBIfam" id="TIGR01084">
    <property type="entry name" value="mutY"/>
    <property type="match status" value="1"/>
</dbReference>
<feature type="domain" description="HhH-GPD" evidence="15">
    <location>
        <begin position="33"/>
        <end position="182"/>
    </location>
</feature>
<dbReference type="InterPro" id="IPR011257">
    <property type="entry name" value="DNA_glycosylase"/>
</dbReference>
<evidence type="ECO:0000256" key="7">
    <source>
        <dbReference type="ARBA" id="ARBA00022723"/>
    </source>
</evidence>
<reference evidence="16 17" key="1">
    <citation type="submission" date="2019-11" db="EMBL/GenBank/DDBJ databases">
        <title>Identification of a novel strain.</title>
        <authorList>
            <person name="Xu Q."/>
            <person name="Wang G."/>
        </authorList>
    </citation>
    <scope>NUCLEOTIDE SEQUENCE [LARGE SCALE GENOMIC DNA]</scope>
    <source>
        <strain evidence="17">xq</strain>
    </source>
</reference>
<dbReference type="InterPro" id="IPR044298">
    <property type="entry name" value="MIG/MutY"/>
</dbReference>
<dbReference type="InterPro" id="IPR015797">
    <property type="entry name" value="NUDIX_hydrolase-like_dom_sf"/>
</dbReference>
<keyword evidence="10 14" id="KW-0408">Iron</keyword>
<dbReference type="Pfam" id="PF00730">
    <property type="entry name" value="HhH-GPD"/>
    <property type="match status" value="1"/>
</dbReference>
<evidence type="ECO:0000313" key="16">
    <source>
        <dbReference type="EMBL" id="MTD95305.1"/>
    </source>
</evidence>
<comment type="caution">
    <text evidence="16">The sequence shown here is derived from an EMBL/GenBank/DDBJ whole genome shotgun (WGS) entry which is preliminary data.</text>
</comment>
<dbReference type="PROSITE" id="PS01155">
    <property type="entry name" value="ENDONUCLEASE_III_2"/>
    <property type="match status" value="1"/>
</dbReference>
<keyword evidence="7" id="KW-0479">Metal-binding</keyword>
<dbReference type="AlphaFoldDB" id="A0A6I3KHX4"/>
<dbReference type="InterPro" id="IPR003265">
    <property type="entry name" value="HhH-GPD_domain"/>
</dbReference>
<dbReference type="InterPro" id="IPR005760">
    <property type="entry name" value="A/G_AdeGlyc_MutY"/>
</dbReference>
<dbReference type="SMART" id="SM00525">
    <property type="entry name" value="FES"/>
    <property type="match status" value="1"/>
</dbReference>
<keyword evidence="17" id="KW-1185">Reference proteome</keyword>
<evidence type="ECO:0000256" key="14">
    <source>
        <dbReference type="RuleBase" id="RU365096"/>
    </source>
</evidence>
<sequence>MLAWYDEERRDLPWRVAPGKRADPYRVWLSEIMLQQTTVKAVIPFYARFLARWPTIKALAAAPLDDVLAAWAGLGYYSRARNLHKCAIAVVEDFGGKFPSTIAELQKLPGIGPYTANAIAAIAFGESATPVDGNVERVVARLFAVRQSLPAAKTELKRLAATLTPERRAGDFAQAMMDLGAGICTPRRPSCLVCPVQQDCAAAAHGIAEQLPMRLERAERPQRVGFAFVALREDGCVLVRKRAEAGLLGGMLEVPSTAWGDLLPPAKEALRSAPLRADWWAVPGTVVHVFTHFRLELIVYRALVPADATLTFWAEPERCQWVARRDLHAAALPSVMRKVIGHALKEN</sequence>
<dbReference type="GO" id="GO:0034039">
    <property type="term" value="F:8-oxo-7,8-dihydroguanine DNA N-glycosylase activity"/>
    <property type="evidence" value="ECO:0007669"/>
    <property type="project" value="TreeGrafter"/>
</dbReference>
<dbReference type="FunFam" id="1.10.340.30:FF:000002">
    <property type="entry name" value="Adenine DNA glycosylase"/>
    <property type="match status" value="1"/>
</dbReference>
<dbReference type="Pfam" id="PF14815">
    <property type="entry name" value="NUDIX_4"/>
    <property type="match status" value="1"/>
</dbReference>
<evidence type="ECO:0000259" key="15">
    <source>
        <dbReference type="SMART" id="SM00478"/>
    </source>
</evidence>
<evidence type="ECO:0000256" key="5">
    <source>
        <dbReference type="ARBA" id="ARBA00022023"/>
    </source>
</evidence>
<evidence type="ECO:0000256" key="2">
    <source>
        <dbReference type="ARBA" id="ARBA00002933"/>
    </source>
</evidence>
<evidence type="ECO:0000256" key="4">
    <source>
        <dbReference type="ARBA" id="ARBA00012045"/>
    </source>
</evidence>
<evidence type="ECO:0000256" key="12">
    <source>
        <dbReference type="ARBA" id="ARBA00023204"/>
    </source>
</evidence>
<dbReference type="PANTHER" id="PTHR42944">
    <property type="entry name" value="ADENINE DNA GLYCOSYLASE"/>
    <property type="match status" value="1"/>
</dbReference>
<dbReference type="GO" id="GO:0006298">
    <property type="term" value="P:mismatch repair"/>
    <property type="evidence" value="ECO:0007669"/>
    <property type="project" value="TreeGrafter"/>
</dbReference>
<dbReference type="Gene3D" id="3.90.79.10">
    <property type="entry name" value="Nucleoside Triphosphate Pyrophosphohydrolase"/>
    <property type="match status" value="1"/>
</dbReference>
<evidence type="ECO:0000256" key="1">
    <source>
        <dbReference type="ARBA" id="ARBA00000843"/>
    </source>
</evidence>
<dbReference type="InterPro" id="IPR004036">
    <property type="entry name" value="Endonuclease-III-like_CS2"/>
</dbReference>
<organism evidence="16 17">
    <name type="scientific">Hyphomicrobium album</name>
    <dbReference type="NCBI Taxonomy" id="2665159"/>
    <lineage>
        <taxon>Bacteria</taxon>
        <taxon>Pseudomonadati</taxon>
        <taxon>Pseudomonadota</taxon>
        <taxon>Alphaproteobacteria</taxon>
        <taxon>Hyphomicrobiales</taxon>
        <taxon>Hyphomicrobiaceae</taxon>
        <taxon>Hyphomicrobium</taxon>
    </lineage>
</organism>
<evidence type="ECO:0000256" key="6">
    <source>
        <dbReference type="ARBA" id="ARBA00022485"/>
    </source>
</evidence>
<protein>
    <recommendedName>
        <fullName evidence="5 14">Adenine DNA glycosylase</fullName>
        <ecNumber evidence="4 14">3.2.2.31</ecNumber>
    </recommendedName>
</protein>
<dbReference type="GO" id="GO:0032357">
    <property type="term" value="F:oxidized purine DNA binding"/>
    <property type="evidence" value="ECO:0007669"/>
    <property type="project" value="TreeGrafter"/>
</dbReference>
<evidence type="ECO:0000313" key="17">
    <source>
        <dbReference type="Proteomes" id="UP000440694"/>
    </source>
</evidence>
<keyword evidence="8 14" id="KW-0227">DNA damage</keyword>
<dbReference type="Pfam" id="PF00633">
    <property type="entry name" value="HHH"/>
    <property type="match status" value="1"/>
</dbReference>
<dbReference type="Gene3D" id="1.10.1670.10">
    <property type="entry name" value="Helix-hairpin-Helix base-excision DNA repair enzymes (C-terminal)"/>
    <property type="match status" value="1"/>
</dbReference>
<proteinExistence type="inferred from homology"/>
<gene>
    <name evidence="16" type="primary">mutY</name>
    <name evidence="16" type="ORF">GIW81_13280</name>
</gene>